<protein>
    <submittedName>
        <fullName evidence="1">Uncharacterized protein</fullName>
    </submittedName>
</protein>
<evidence type="ECO:0000313" key="1">
    <source>
        <dbReference type="EMBL" id="BDS14015.1"/>
    </source>
</evidence>
<accession>A0A915YIU9</accession>
<evidence type="ECO:0000313" key="2">
    <source>
        <dbReference type="Proteomes" id="UP001060919"/>
    </source>
</evidence>
<sequence length="32" mass="3830">MFFFIFLGGYIPFADYSIKLPMKMLVKINKKK</sequence>
<dbReference type="AlphaFoldDB" id="A0A915YIU9"/>
<name>A0A915YIU9_9BACT</name>
<dbReference type="KEGG" id="aup:AsAng_0047780"/>
<keyword evidence="2" id="KW-1185">Reference proteome</keyword>
<gene>
    <name evidence="1" type="ORF">AsAng_0047780</name>
</gene>
<proteinExistence type="predicted"/>
<dbReference type="Proteomes" id="UP001060919">
    <property type="component" value="Chromosome"/>
</dbReference>
<organism evidence="1 2">
    <name type="scientific">Aureispira anguillae</name>
    <dbReference type="NCBI Taxonomy" id="2864201"/>
    <lineage>
        <taxon>Bacteria</taxon>
        <taxon>Pseudomonadati</taxon>
        <taxon>Bacteroidota</taxon>
        <taxon>Saprospiria</taxon>
        <taxon>Saprospirales</taxon>
        <taxon>Saprospiraceae</taxon>
        <taxon>Aureispira</taxon>
    </lineage>
</organism>
<dbReference type="EMBL" id="AP026867">
    <property type="protein sequence ID" value="BDS14015.1"/>
    <property type="molecule type" value="Genomic_DNA"/>
</dbReference>
<reference evidence="1" key="1">
    <citation type="submission" date="2022-09" db="EMBL/GenBank/DDBJ databases">
        <title>Aureispira anguillicida sp. nov., isolated from Leptocephalus of Japanese eel Anguilla japonica.</title>
        <authorList>
            <person name="Yuasa K."/>
            <person name="Mekata T."/>
            <person name="Ikunari K."/>
        </authorList>
    </citation>
    <scope>NUCLEOTIDE SEQUENCE</scope>
    <source>
        <strain evidence="1">EL160426</strain>
    </source>
</reference>